<proteinExistence type="predicted"/>
<evidence type="ECO:0000313" key="6">
    <source>
        <dbReference type="EMBL" id="RVT88066.1"/>
    </source>
</evidence>
<reference evidence="6 7" key="1">
    <citation type="submission" date="2019-01" db="EMBL/GenBank/DDBJ databases">
        <authorList>
            <person name="Chen W.-M."/>
        </authorList>
    </citation>
    <scope>NUCLEOTIDE SEQUENCE [LARGE SCALE GENOMIC DNA]</scope>
    <source>
        <strain evidence="6 7">CCP-18</strain>
    </source>
</reference>
<comment type="subcellular location">
    <subcellularLocation>
        <location evidence="1">Membrane</location>
        <topology evidence="1">Multi-pass membrane protein</topology>
    </subcellularLocation>
</comment>
<protein>
    <submittedName>
        <fullName evidence="6">CvpA family protein</fullName>
    </submittedName>
</protein>
<keyword evidence="4 5" id="KW-0472">Membrane</keyword>
<dbReference type="PANTHER" id="PTHR36926">
    <property type="entry name" value="COLICIN V PRODUCTION PROTEIN"/>
    <property type="match status" value="1"/>
</dbReference>
<dbReference type="EMBL" id="SACM01000001">
    <property type="protein sequence ID" value="RVT88066.1"/>
    <property type="molecule type" value="Genomic_DNA"/>
</dbReference>
<dbReference type="PANTHER" id="PTHR36926:SF1">
    <property type="entry name" value="COLICIN V PRODUCTION PROTEIN"/>
    <property type="match status" value="1"/>
</dbReference>
<feature type="transmembrane region" description="Helical" evidence="5">
    <location>
        <begin position="7"/>
        <end position="27"/>
    </location>
</feature>
<evidence type="ECO:0000256" key="5">
    <source>
        <dbReference type="SAM" id="Phobius"/>
    </source>
</evidence>
<dbReference type="Pfam" id="PF02674">
    <property type="entry name" value="Colicin_V"/>
    <property type="match status" value="1"/>
</dbReference>
<evidence type="ECO:0000256" key="2">
    <source>
        <dbReference type="ARBA" id="ARBA00022692"/>
    </source>
</evidence>
<evidence type="ECO:0000256" key="4">
    <source>
        <dbReference type="ARBA" id="ARBA00023136"/>
    </source>
</evidence>
<sequence>MSPGQDILLTWADLALLAVVLVSVGVGAWRGLVFEALSLAAWVVAYIAAPWLAPVVAGWLPERSAEAGWQSLAAIVLAFLLVLVLCGLVARLVRVLLHATPLQGFDRLLGAGFGLLRGGLLCLLAAVLVGLTPFKEHSVWKDSLLRPWLAATLQGLAPLLPNDLHRLVAPTAPAESPTT</sequence>
<name>A0A3S2UK72_9BURK</name>
<feature type="transmembrane region" description="Helical" evidence="5">
    <location>
        <begin position="72"/>
        <end position="93"/>
    </location>
</feature>
<evidence type="ECO:0000256" key="1">
    <source>
        <dbReference type="ARBA" id="ARBA00004141"/>
    </source>
</evidence>
<gene>
    <name evidence="6" type="ORF">EOD73_03410</name>
</gene>
<evidence type="ECO:0000256" key="3">
    <source>
        <dbReference type="ARBA" id="ARBA00022989"/>
    </source>
</evidence>
<dbReference type="InterPro" id="IPR003825">
    <property type="entry name" value="Colicin-V_CvpA"/>
</dbReference>
<comment type="caution">
    <text evidence="6">The sequence shown here is derived from an EMBL/GenBank/DDBJ whole genome shotgun (WGS) entry which is preliminary data.</text>
</comment>
<dbReference type="Proteomes" id="UP000288587">
    <property type="component" value="Unassembled WGS sequence"/>
</dbReference>
<dbReference type="OrthoDB" id="9810601at2"/>
<keyword evidence="2 5" id="KW-0812">Transmembrane</keyword>
<feature type="transmembrane region" description="Helical" evidence="5">
    <location>
        <begin position="39"/>
        <end position="60"/>
    </location>
</feature>
<evidence type="ECO:0000313" key="7">
    <source>
        <dbReference type="Proteomes" id="UP000288587"/>
    </source>
</evidence>
<dbReference type="GO" id="GO:0016020">
    <property type="term" value="C:membrane"/>
    <property type="evidence" value="ECO:0007669"/>
    <property type="project" value="UniProtKB-SubCell"/>
</dbReference>
<feature type="transmembrane region" description="Helical" evidence="5">
    <location>
        <begin position="113"/>
        <end position="134"/>
    </location>
</feature>
<organism evidence="6 7">
    <name type="scientific">Inhella crocodyli</name>
    <dbReference type="NCBI Taxonomy" id="2499851"/>
    <lineage>
        <taxon>Bacteria</taxon>
        <taxon>Pseudomonadati</taxon>
        <taxon>Pseudomonadota</taxon>
        <taxon>Betaproteobacteria</taxon>
        <taxon>Burkholderiales</taxon>
        <taxon>Sphaerotilaceae</taxon>
        <taxon>Inhella</taxon>
    </lineage>
</organism>
<dbReference type="InterPro" id="IPR052719">
    <property type="entry name" value="CvpA-like"/>
</dbReference>
<dbReference type="AlphaFoldDB" id="A0A3S2UK72"/>
<keyword evidence="3 5" id="KW-1133">Transmembrane helix</keyword>
<dbReference type="RefSeq" id="WP_127680862.1">
    <property type="nucleotide sequence ID" value="NZ_SACM01000001.1"/>
</dbReference>
<keyword evidence="7" id="KW-1185">Reference proteome</keyword>
<accession>A0A3S2UK72</accession>
<dbReference type="GO" id="GO:0009403">
    <property type="term" value="P:toxin biosynthetic process"/>
    <property type="evidence" value="ECO:0007669"/>
    <property type="project" value="InterPro"/>
</dbReference>